<evidence type="ECO:0008006" key="14">
    <source>
        <dbReference type="Google" id="ProtNLM"/>
    </source>
</evidence>
<evidence type="ECO:0000313" key="10">
    <source>
        <dbReference type="Proteomes" id="UP000266698"/>
    </source>
</evidence>
<dbReference type="EMBL" id="JAJFBX010000002">
    <property type="protein sequence ID" value="MCC2746020.1"/>
    <property type="molecule type" value="Genomic_DNA"/>
</dbReference>
<dbReference type="EMBL" id="JAQLYE010000082">
    <property type="protein sequence ID" value="MDB8019486.1"/>
    <property type="molecule type" value="Genomic_DNA"/>
</dbReference>
<sequence length="153" mass="17818">MKGCIIKNDEISIKDICNIIGDVDNYNWLITNIECYPSDEEIVKILDNEYCWIEGRSLLDLLAKEEFQWIWGVFSAFPKEIRLEEVLKYDYPYADGYKGFWENPIALQHPLAVSEIVVWDGSLILVISKKSEVVNALIENNTFAQDLEKYNME</sequence>
<dbReference type="RefSeq" id="WP_012741736.1">
    <property type="nucleotide sequence ID" value="NZ_CP092643.1"/>
</dbReference>
<dbReference type="Proteomes" id="UP000284296">
    <property type="component" value="Unassembled WGS sequence"/>
</dbReference>
<reference evidence="4" key="5">
    <citation type="journal article" date="2020" name="Cell Host Microbe">
        <title>Functional and Genomic Variation between Human-Derived Isolates of Lachnospiraceae Reveals Inter- and Intra-Species Diversity.</title>
        <authorList>
            <person name="Sorbara M.T."/>
            <person name="Littmann E.R."/>
            <person name="Fontana E."/>
            <person name="Moody T.U."/>
            <person name="Kohout C.E."/>
            <person name="Gjonbalaj M."/>
            <person name="Eaton V."/>
            <person name="Seok R."/>
            <person name="Leiner I.M."/>
            <person name="Pamer E.G."/>
        </authorList>
    </citation>
    <scope>NUCLEOTIDE SEQUENCE</scope>
    <source>
        <strain evidence="4">MSK.17.79</strain>
    </source>
</reference>
<evidence type="ECO:0000313" key="9">
    <source>
        <dbReference type="Proteomes" id="UP000095673"/>
    </source>
</evidence>
<dbReference type="GeneID" id="86987730"/>
<dbReference type="Proteomes" id="UP000324325">
    <property type="component" value="Unassembled WGS sequence"/>
</dbReference>
<dbReference type="EMBL" id="VSTG01000020">
    <property type="protein sequence ID" value="TYL56380.1"/>
    <property type="molecule type" value="Genomic_DNA"/>
</dbReference>
<dbReference type="Proteomes" id="UP000095673">
    <property type="component" value="Unassembled WGS sequence"/>
</dbReference>
<reference evidence="10 11" key="2">
    <citation type="submission" date="2018-08" db="EMBL/GenBank/DDBJ databases">
        <title>A genome reference for cultivated species of the human gut microbiota.</title>
        <authorList>
            <person name="Zou Y."/>
            <person name="Xue W."/>
            <person name="Luo G."/>
        </authorList>
    </citation>
    <scope>NUCLEOTIDE SEQUENCE [LARGE SCALE GENOMIC DNA]</scope>
    <source>
        <strain evidence="6 11">AF06-19</strain>
        <strain evidence="5 12">AF18-16LB</strain>
        <strain evidence="7 10">AF36-2BH</strain>
    </source>
</reference>
<evidence type="ECO:0000313" key="8">
    <source>
        <dbReference type="EMBL" id="TYL56380.1"/>
    </source>
</evidence>
<accession>A0A173VX27</accession>
<dbReference type="Proteomes" id="UP001193670">
    <property type="component" value="Unassembled WGS sequence"/>
</dbReference>
<protein>
    <recommendedName>
        <fullName evidence="14">DUF2691 family protein</fullName>
    </recommendedName>
</protein>
<evidence type="ECO:0000313" key="7">
    <source>
        <dbReference type="EMBL" id="RHL76477.1"/>
    </source>
</evidence>
<dbReference type="EMBL" id="QSAZ01000003">
    <property type="protein sequence ID" value="RGW88417.1"/>
    <property type="molecule type" value="Genomic_DNA"/>
</dbReference>
<gene>
    <name evidence="7" type="ORF">DW001_13685</name>
    <name evidence="6" type="ORF">DWV45_03295</name>
    <name evidence="5" type="ORF">DWX06_10840</name>
    <name evidence="1" type="ORF">ERS852580_03634</name>
    <name evidence="8" type="ORF">FYL37_12650</name>
    <name evidence="4" type="ORF">G4319_14270</name>
    <name evidence="2" type="ORF">LK487_03040</name>
    <name evidence="3" type="ORF">PNE45_15960</name>
</gene>
<dbReference type="EMBL" id="CYXM01000051">
    <property type="protein sequence ID" value="CUN31196.1"/>
    <property type="molecule type" value="Genomic_DNA"/>
</dbReference>
<reference evidence="4" key="6">
    <citation type="submission" date="2020-02" db="EMBL/GenBank/DDBJ databases">
        <authorList>
            <person name="Littmann E."/>
            <person name="Sorbara M."/>
        </authorList>
    </citation>
    <scope>NUCLEOTIDE SEQUENCE</scope>
    <source>
        <strain evidence="4">MSK.17.79</strain>
    </source>
</reference>
<organism evidence="1 9">
    <name type="scientific">Agathobacter rectalis</name>
    <dbReference type="NCBI Taxonomy" id="39491"/>
    <lineage>
        <taxon>Bacteria</taxon>
        <taxon>Bacillati</taxon>
        <taxon>Bacillota</taxon>
        <taxon>Clostridia</taxon>
        <taxon>Lachnospirales</taxon>
        <taxon>Lachnospiraceae</taxon>
        <taxon>Agathobacter</taxon>
    </lineage>
</organism>
<dbReference type="EMBL" id="QRXG01000019">
    <property type="protein sequence ID" value="RGT80130.1"/>
    <property type="molecule type" value="Genomic_DNA"/>
</dbReference>
<dbReference type="EMBL" id="QRPB01000020">
    <property type="protein sequence ID" value="RHL76477.1"/>
    <property type="molecule type" value="Genomic_DNA"/>
</dbReference>
<dbReference type="OrthoDB" id="797474at2"/>
<dbReference type="Proteomes" id="UP001197847">
    <property type="component" value="Unassembled WGS sequence"/>
</dbReference>
<evidence type="ECO:0000313" key="1">
    <source>
        <dbReference type="EMBL" id="CUN31196.1"/>
    </source>
</evidence>
<evidence type="ECO:0000313" key="5">
    <source>
        <dbReference type="EMBL" id="RGT80130.1"/>
    </source>
</evidence>
<evidence type="ECO:0000313" key="2">
    <source>
        <dbReference type="EMBL" id="MCC2746020.1"/>
    </source>
</evidence>
<dbReference type="Proteomes" id="UP001212823">
    <property type="component" value="Unassembled WGS sequence"/>
</dbReference>
<dbReference type="OMA" id="EIVCWDS"/>
<dbReference type="EMBL" id="JAAILW010000043">
    <property type="protein sequence ID" value="NSC28469.1"/>
    <property type="molecule type" value="Genomic_DNA"/>
</dbReference>
<evidence type="ECO:0000313" key="11">
    <source>
        <dbReference type="Proteomes" id="UP000283683"/>
    </source>
</evidence>
<reference evidence="3" key="8">
    <citation type="submission" date="2023-01" db="EMBL/GenBank/DDBJ databases">
        <title>Human gut microbiome strain richness.</title>
        <authorList>
            <person name="Chen-Liaw A."/>
        </authorList>
    </citation>
    <scope>NUCLEOTIDE SEQUENCE</scope>
    <source>
        <strain evidence="3">1001283st1_D2_1001283B150209_150212</strain>
    </source>
</reference>
<name>A0A173VX27_9FIRM</name>
<dbReference type="Proteomes" id="UP000266698">
    <property type="component" value="Unassembled WGS sequence"/>
</dbReference>
<dbReference type="Proteomes" id="UP000283683">
    <property type="component" value="Unassembled WGS sequence"/>
</dbReference>
<evidence type="ECO:0000313" key="3">
    <source>
        <dbReference type="EMBL" id="MDB8019486.1"/>
    </source>
</evidence>
<evidence type="ECO:0000313" key="4">
    <source>
        <dbReference type="EMBL" id="NSC28469.1"/>
    </source>
</evidence>
<proteinExistence type="predicted"/>
<evidence type="ECO:0000313" key="6">
    <source>
        <dbReference type="EMBL" id="RGW88417.1"/>
    </source>
</evidence>
<reference evidence="1 9" key="1">
    <citation type="submission" date="2015-09" db="EMBL/GenBank/DDBJ databases">
        <authorList>
            <consortium name="Pathogen Informatics"/>
        </authorList>
    </citation>
    <scope>NUCLEOTIDE SEQUENCE [LARGE SCALE GENOMIC DNA]</scope>
    <source>
        <strain evidence="1 9">2789STDY5834968</strain>
    </source>
</reference>
<reference evidence="8 13" key="3">
    <citation type="submission" date="2019-08" db="EMBL/GenBank/DDBJ databases">
        <authorList>
            <person name="Duncan S."/>
            <person name="Walker A."/>
        </authorList>
    </citation>
    <scope>NUCLEOTIDE SEQUENCE [LARGE SCALE GENOMIC DNA]</scope>
    <source>
        <strain evidence="8 13">L2-21</strain>
    </source>
</reference>
<reference evidence="8 13" key="4">
    <citation type="submission" date="2019-09" db="EMBL/GenBank/DDBJ databases">
        <title>Strain-level analysis of Eubacterium rectale using genomes from metagenomes.</title>
        <authorList>
            <person name="Karcher N."/>
            <person name="Segata N."/>
        </authorList>
    </citation>
    <scope>NUCLEOTIDE SEQUENCE [LARGE SCALE GENOMIC DNA]</scope>
    <source>
        <strain evidence="8 13">L2-21</strain>
    </source>
</reference>
<evidence type="ECO:0000313" key="13">
    <source>
        <dbReference type="Proteomes" id="UP000324325"/>
    </source>
</evidence>
<reference evidence="2" key="7">
    <citation type="submission" date="2021-10" db="EMBL/GenBank/DDBJ databases">
        <title>Collection of gut derived symbiotic bacterial strains cultured from healthy donors.</title>
        <authorList>
            <person name="Lin H."/>
            <person name="Littmann E."/>
            <person name="Claire K."/>
            <person name="Pamer E."/>
        </authorList>
    </citation>
    <scope>NUCLEOTIDE SEQUENCE</scope>
    <source>
        <strain evidence="2">MSK.22.92</strain>
    </source>
</reference>
<evidence type="ECO:0000313" key="12">
    <source>
        <dbReference type="Proteomes" id="UP000284296"/>
    </source>
</evidence>
<dbReference type="AlphaFoldDB" id="A0A173VX27"/>